<dbReference type="Proteomes" id="UP000664859">
    <property type="component" value="Unassembled WGS sequence"/>
</dbReference>
<evidence type="ECO:0000313" key="3">
    <source>
        <dbReference type="Proteomes" id="UP000664859"/>
    </source>
</evidence>
<proteinExistence type="predicted"/>
<dbReference type="EMBL" id="JAFCMP010000134">
    <property type="protein sequence ID" value="KAG5185414.1"/>
    <property type="molecule type" value="Genomic_DNA"/>
</dbReference>
<feature type="coiled-coil region" evidence="1">
    <location>
        <begin position="227"/>
        <end position="283"/>
    </location>
</feature>
<name>A0A835Z396_9STRA</name>
<evidence type="ECO:0000256" key="1">
    <source>
        <dbReference type="SAM" id="Coils"/>
    </source>
</evidence>
<evidence type="ECO:0000313" key="2">
    <source>
        <dbReference type="EMBL" id="KAG5185414.1"/>
    </source>
</evidence>
<comment type="caution">
    <text evidence="2">The sequence shown here is derived from an EMBL/GenBank/DDBJ whole genome shotgun (WGS) entry which is preliminary data.</text>
</comment>
<keyword evidence="1" id="KW-0175">Coiled coil</keyword>
<organism evidence="2 3">
    <name type="scientific">Tribonema minus</name>
    <dbReference type="NCBI Taxonomy" id="303371"/>
    <lineage>
        <taxon>Eukaryota</taxon>
        <taxon>Sar</taxon>
        <taxon>Stramenopiles</taxon>
        <taxon>Ochrophyta</taxon>
        <taxon>PX clade</taxon>
        <taxon>Xanthophyceae</taxon>
        <taxon>Tribonematales</taxon>
        <taxon>Tribonemataceae</taxon>
        <taxon>Tribonema</taxon>
    </lineage>
</organism>
<gene>
    <name evidence="2" type="ORF">JKP88DRAFT_289330</name>
</gene>
<accession>A0A835Z396</accession>
<protein>
    <submittedName>
        <fullName evidence="2">Uncharacterized protein</fullName>
    </submittedName>
</protein>
<sequence>MVVIKPTARFRWWTSEAQLVPQELLTHHIKKQKHSVRAPCPTATLASAAGISDVSAVVAASNAVDAADTEALEALEGVVESRFEFAQIASREEAQKEEDDRRETGRTTLRAAAAKHAAAHDDAVALGVQGRAGLVKALSSYEGKMAEARLAEVGGASAFIDAADATLAVADAVQVALGAERQHKEACDRIRQAELARLEPPLAALATLEIRAADAGVAEEPTVVGAIAHVRAALESVRRNIERAEDASAAPLAAAIMSALSMAVAAERAFAEAKQRKDALDRLVVMGLNGSSRITFGLEAAAAAHELNALDARLTEDPEAGVALLTICDAPATAAAAAVTAGSTANTDPSGARHLVEALGARLTALDAATTSAQRAKEAADRQRAAAKATLDGALLRCAKATLDGALL</sequence>
<keyword evidence="3" id="KW-1185">Reference proteome</keyword>
<reference evidence="2" key="1">
    <citation type="submission" date="2021-02" db="EMBL/GenBank/DDBJ databases">
        <title>First Annotated Genome of the Yellow-green Alga Tribonema minus.</title>
        <authorList>
            <person name="Mahan K.M."/>
        </authorList>
    </citation>
    <scope>NUCLEOTIDE SEQUENCE</scope>
    <source>
        <strain evidence="2">UTEX B ZZ1240</strain>
    </source>
</reference>
<dbReference type="AlphaFoldDB" id="A0A835Z396"/>